<protein>
    <submittedName>
        <fullName evidence="1">Uncharacterized protein</fullName>
    </submittedName>
</protein>
<comment type="caution">
    <text evidence="1">The sequence shown here is derived from an EMBL/GenBank/DDBJ whole genome shotgun (WGS) entry which is preliminary data.</text>
</comment>
<evidence type="ECO:0000313" key="2">
    <source>
        <dbReference type="Proteomes" id="UP000541444"/>
    </source>
</evidence>
<dbReference type="PANTHER" id="PTHR47087">
    <property type="entry name" value="METHIONINE S-METHYLTRANSFERASE"/>
    <property type="match status" value="1"/>
</dbReference>
<dbReference type="EMBL" id="JACGCM010002131">
    <property type="protein sequence ID" value="KAF6144363.1"/>
    <property type="molecule type" value="Genomic_DNA"/>
</dbReference>
<reference evidence="1 2" key="1">
    <citation type="journal article" date="2020" name="IScience">
        <title>Genome Sequencing of the Endangered Kingdonia uniflora (Circaeasteraceae, Ranunculales) Reveals Potential Mechanisms of Evolutionary Specialization.</title>
        <authorList>
            <person name="Sun Y."/>
            <person name="Deng T."/>
            <person name="Zhang A."/>
            <person name="Moore M.J."/>
            <person name="Landis J.B."/>
            <person name="Lin N."/>
            <person name="Zhang H."/>
            <person name="Zhang X."/>
            <person name="Huang J."/>
            <person name="Zhang X."/>
            <person name="Sun H."/>
            <person name="Wang H."/>
        </authorList>
    </citation>
    <scope>NUCLEOTIDE SEQUENCE [LARGE SCALE GENOMIC DNA]</scope>
    <source>
        <strain evidence="1">TB1705</strain>
        <tissue evidence="1">Leaf</tissue>
    </source>
</reference>
<name>A0A7J7LP10_9MAGN</name>
<keyword evidence="2" id="KW-1185">Reference proteome</keyword>
<accession>A0A7J7LP10</accession>
<proteinExistence type="predicted"/>
<dbReference type="AlphaFoldDB" id="A0A7J7LP10"/>
<evidence type="ECO:0000313" key="1">
    <source>
        <dbReference type="EMBL" id="KAF6144363.1"/>
    </source>
</evidence>
<sequence length="187" mass="21344">MIQQSSQIRSFSEEVYPLRLQLTDARDNKQFAIHISKKVYSDLDVAFVISEEETIFKALYKTVELLEGNTALFYQYYYDYLFHELLAFQLADRHPPAQRECVNAKSIEMIGFSSSAISVLNGTEFSACEADNSSLIHMDVDQSFLPVPAPVKTGIFESFARHNMIESETNVKLGIQMFIKSKYGFPI</sequence>
<organism evidence="1 2">
    <name type="scientific">Kingdonia uniflora</name>
    <dbReference type="NCBI Taxonomy" id="39325"/>
    <lineage>
        <taxon>Eukaryota</taxon>
        <taxon>Viridiplantae</taxon>
        <taxon>Streptophyta</taxon>
        <taxon>Embryophyta</taxon>
        <taxon>Tracheophyta</taxon>
        <taxon>Spermatophyta</taxon>
        <taxon>Magnoliopsida</taxon>
        <taxon>Ranunculales</taxon>
        <taxon>Circaeasteraceae</taxon>
        <taxon>Kingdonia</taxon>
    </lineage>
</organism>
<dbReference type="Proteomes" id="UP000541444">
    <property type="component" value="Unassembled WGS sequence"/>
</dbReference>
<gene>
    <name evidence="1" type="ORF">GIB67_024590</name>
</gene>
<dbReference type="OrthoDB" id="292964at2759"/>
<dbReference type="PANTHER" id="PTHR47087:SF1">
    <property type="entry name" value="METHIONINE S-METHYLTRANSFERASE"/>
    <property type="match status" value="1"/>
</dbReference>